<dbReference type="AlphaFoldDB" id="A0A6A5W999"/>
<dbReference type="OrthoDB" id="2739686at2759"/>
<feature type="non-terminal residue" evidence="2">
    <location>
        <position position="1"/>
    </location>
</feature>
<keyword evidence="2" id="KW-0378">Hydrolase</keyword>
<dbReference type="GO" id="GO:0016787">
    <property type="term" value="F:hydrolase activity"/>
    <property type="evidence" value="ECO:0007669"/>
    <property type="project" value="UniProtKB-KW"/>
</dbReference>
<evidence type="ECO:0000313" key="3">
    <source>
        <dbReference type="Proteomes" id="UP000799779"/>
    </source>
</evidence>
<dbReference type="Proteomes" id="UP000799779">
    <property type="component" value="Unassembled WGS sequence"/>
</dbReference>
<feature type="region of interest" description="Disordered" evidence="1">
    <location>
        <begin position="1"/>
        <end position="25"/>
    </location>
</feature>
<gene>
    <name evidence="2" type="ORF">P154DRAFT_440219</name>
</gene>
<name>A0A6A5W999_9PLEO</name>
<accession>A0A6A5W999</accession>
<evidence type="ECO:0000313" key="2">
    <source>
        <dbReference type="EMBL" id="KAF1997967.1"/>
    </source>
</evidence>
<feature type="region of interest" description="Disordered" evidence="1">
    <location>
        <begin position="42"/>
        <end position="62"/>
    </location>
</feature>
<keyword evidence="3" id="KW-1185">Reference proteome</keyword>
<evidence type="ECO:0000256" key="1">
    <source>
        <dbReference type="SAM" id="MobiDB-lite"/>
    </source>
</evidence>
<protein>
    <submittedName>
        <fullName evidence="2">Glycoside hydrolase family 93 protein</fullName>
    </submittedName>
</protein>
<organism evidence="2 3">
    <name type="scientific">Amniculicola lignicola CBS 123094</name>
    <dbReference type="NCBI Taxonomy" id="1392246"/>
    <lineage>
        <taxon>Eukaryota</taxon>
        <taxon>Fungi</taxon>
        <taxon>Dikarya</taxon>
        <taxon>Ascomycota</taxon>
        <taxon>Pezizomycotina</taxon>
        <taxon>Dothideomycetes</taxon>
        <taxon>Pleosporomycetidae</taxon>
        <taxon>Pleosporales</taxon>
        <taxon>Amniculicolaceae</taxon>
        <taxon>Amniculicola</taxon>
    </lineage>
</organism>
<proteinExistence type="predicted"/>
<sequence>TSEDGGENWGNQRKAFHPEGRYAGGPEIVNANGTLVVSFMANQDSPEEKNMKAITGTDKGKD</sequence>
<reference evidence="2" key="1">
    <citation type="journal article" date="2020" name="Stud. Mycol.">
        <title>101 Dothideomycetes genomes: a test case for predicting lifestyles and emergence of pathogens.</title>
        <authorList>
            <person name="Haridas S."/>
            <person name="Albert R."/>
            <person name="Binder M."/>
            <person name="Bloem J."/>
            <person name="Labutti K."/>
            <person name="Salamov A."/>
            <person name="Andreopoulos B."/>
            <person name="Baker S."/>
            <person name="Barry K."/>
            <person name="Bills G."/>
            <person name="Bluhm B."/>
            <person name="Cannon C."/>
            <person name="Castanera R."/>
            <person name="Culley D."/>
            <person name="Daum C."/>
            <person name="Ezra D."/>
            <person name="Gonzalez J."/>
            <person name="Henrissat B."/>
            <person name="Kuo A."/>
            <person name="Liang C."/>
            <person name="Lipzen A."/>
            <person name="Lutzoni F."/>
            <person name="Magnuson J."/>
            <person name="Mondo S."/>
            <person name="Nolan M."/>
            <person name="Ohm R."/>
            <person name="Pangilinan J."/>
            <person name="Park H.-J."/>
            <person name="Ramirez L."/>
            <person name="Alfaro M."/>
            <person name="Sun H."/>
            <person name="Tritt A."/>
            <person name="Yoshinaga Y."/>
            <person name="Zwiers L.-H."/>
            <person name="Turgeon B."/>
            <person name="Goodwin S."/>
            <person name="Spatafora J."/>
            <person name="Crous P."/>
            <person name="Grigoriev I."/>
        </authorList>
    </citation>
    <scope>NUCLEOTIDE SEQUENCE</scope>
    <source>
        <strain evidence="2">CBS 123094</strain>
    </source>
</reference>
<dbReference type="EMBL" id="ML977608">
    <property type="protein sequence ID" value="KAF1997967.1"/>
    <property type="molecule type" value="Genomic_DNA"/>
</dbReference>